<reference evidence="1" key="1">
    <citation type="submission" date="2024-01" db="EMBL/GenBank/DDBJ databases">
        <authorList>
            <person name="Webb A."/>
        </authorList>
    </citation>
    <scope>NUCLEOTIDE SEQUENCE</scope>
    <source>
        <strain evidence="1">Pm1</strain>
    </source>
</reference>
<accession>A0AAV1TG50</accession>
<evidence type="ECO:0000313" key="1">
    <source>
        <dbReference type="EMBL" id="CAK7919925.1"/>
    </source>
</evidence>
<protein>
    <submittedName>
        <fullName evidence="1">Uncharacterized protein</fullName>
    </submittedName>
</protein>
<dbReference type="EMBL" id="CAKLBY020000050">
    <property type="protein sequence ID" value="CAK7919925.1"/>
    <property type="molecule type" value="Genomic_DNA"/>
</dbReference>
<comment type="caution">
    <text evidence="1">The sequence shown here is derived from an EMBL/GenBank/DDBJ whole genome shotgun (WGS) entry which is preliminary data.</text>
</comment>
<dbReference type="AlphaFoldDB" id="A0AAV1TG50"/>
<organism evidence="1 2">
    <name type="scientific">Peronospora matthiolae</name>
    <dbReference type="NCBI Taxonomy" id="2874970"/>
    <lineage>
        <taxon>Eukaryota</taxon>
        <taxon>Sar</taxon>
        <taxon>Stramenopiles</taxon>
        <taxon>Oomycota</taxon>
        <taxon>Peronosporomycetes</taxon>
        <taxon>Peronosporales</taxon>
        <taxon>Peronosporaceae</taxon>
        <taxon>Peronospora</taxon>
    </lineage>
</organism>
<dbReference type="Proteomes" id="UP001162060">
    <property type="component" value="Unassembled WGS sequence"/>
</dbReference>
<proteinExistence type="predicted"/>
<gene>
    <name evidence="1" type="ORF">PM001_LOCUS6320</name>
</gene>
<evidence type="ECO:0000313" key="2">
    <source>
        <dbReference type="Proteomes" id="UP001162060"/>
    </source>
</evidence>
<sequence>MIWGICGKEAKMENNAEVTSSSSAVCGLSLHKPVKFRFVWKTIIGVLLRSKPVRACISRWLVISRWECYKQQQSCGR</sequence>
<name>A0AAV1TG50_9STRA</name>